<accession>A0A1I1ZHC3</accession>
<evidence type="ECO:0000313" key="1">
    <source>
        <dbReference type="EMBL" id="SFE31136.1"/>
    </source>
</evidence>
<gene>
    <name evidence="1" type="ORF">SAMN02799615_00721</name>
</gene>
<dbReference type="EMBL" id="FONH01000002">
    <property type="protein sequence ID" value="SFE31136.1"/>
    <property type="molecule type" value="Genomic_DNA"/>
</dbReference>
<evidence type="ECO:0000313" key="2">
    <source>
        <dbReference type="Proteomes" id="UP000199477"/>
    </source>
</evidence>
<dbReference type="Proteomes" id="UP000199477">
    <property type="component" value="Unassembled WGS sequence"/>
</dbReference>
<organism evidence="1 2">
    <name type="scientific">Dyella marensis</name>
    <dbReference type="NCBI Taxonomy" id="500610"/>
    <lineage>
        <taxon>Bacteria</taxon>
        <taxon>Pseudomonadati</taxon>
        <taxon>Pseudomonadota</taxon>
        <taxon>Gammaproteobacteria</taxon>
        <taxon>Lysobacterales</taxon>
        <taxon>Rhodanobacteraceae</taxon>
        <taxon>Dyella</taxon>
    </lineage>
</organism>
<name>A0A1I1ZHC3_9GAMM</name>
<protein>
    <submittedName>
        <fullName evidence="1">Uncharacterized protein</fullName>
    </submittedName>
</protein>
<proteinExistence type="predicted"/>
<dbReference type="STRING" id="500610.SAMN02799615_00721"/>
<dbReference type="RefSeq" id="WP_026636662.1">
    <property type="nucleotide sequence ID" value="NZ_FONH01000002.1"/>
</dbReference>
<reference evidence="2" key="1">
    <citation type="submission" date="2016-10" db="EMBL/GenBank/DDBJ databases">
        <authorList>
            <person name="Varghese N."/>
            <person name="Submissions S."/>
        </authorList>
    </citation>
    <scope>NUCLEOTIDE SEQUENCE [LARGE SCALE GENOMIC DNA]</scope>
    <source>
        <strain evidence="2">UNC178MFTsu3.1</strain>
    </source>
</reference>
<keyword evidence="2" id="KW-1185">Reference proteome</keyword>
<sequence>MDTLLQLSQAAGLFFGYRPVWEPKAGTVPFFAPPVAPVLPATVEPVLNPYPDWSNTPTITIHDSAESLLDTLYGYHVDPMSGDPAGIDVPPGPLALNDADGVAALAAAGTLFGLDFSQRRGYVLVRMTRVNATWTHPFSANPSSLHRTDYLTQAAKDVIDALPPATAPKQGSVLYDSKIGKDDAAKYIAAIYQLGSHFTSQVVGGDVLFQVFAYDATHFKVVQGAFQSDSTLQPDGTRAVVGPTAAAWAYLTSQVQQGRGFVSEYGKLRSLSRDPALDAAIAKGDWANGYVPAGTASVFAAATNYKLMLPLVLQVPIAFTLTPLADLIDQPLVAGPWDRLVKGGLLQKYGDAVRIPQAREIDYDWAQIFPESVASFSSNIITPTVDIYQERVDLSQVNLLGGGIVAENFRMKSFTSFSQVLHTSAMPGDGVLALPSDEVTLIAQIIDMSQAPQTPTLSMSSAALANLTVVCDHMYGALVFESQDGGQLQRKVALDGILFATDAQADPATGRFKVSIAGVLERGIDASTLPALTQSIQFSLVAAESLLHARGPNADVVRGLQVSYLDWLAAQIPGDTSDFNLAEARARALYIANNVASLDADVVYVPYVTYDSYNKFVGDMVSQAQTLTGQISQYQIQITDTVNSFKIMDSIANLNDNVKQIGGVLTQYFKVLATGRGAMNDYYDSVLSQLNREQEQNAKDILDLGKKLDAQNLVISNVSEKDPGIIQRFQQHYADYANDLVAQCVVSGIEGLFSLGLSMAAIPGEAAGGVLKALKAIKDVYDKLQAVMKVLKSLAAVQKAASSISNLNALSNDIAAASAAGTLNLPSQVDLQAVAENVRAALANVPDSGKLNQDKADLIAAVNTLVTIGTALLVAQTRASQIAMQIINQNRLKTINGDQQGRLDALTSMLHLNDSSRPPDINSIDLIGLTGQLQYQLKQVLSVLAQTLELQDGAIQYEYFGQPTPITSFSLINLQSVIATQDSAIISALQQLNPPPQAVPKPITIRIDNVLATRLSGGNVFQFPVALCRTEFYNYDMVRIDRVVPRIVGIKSTRTGNSEIHFACQARPFQDRDYQRDAYTFATSRRAFGPYVYNLATGEPEFGTNTGTFAKQTTHLTPFSVWEISLPANVQNNQDLVFDNLFVSIEVDFYVTAHYDDPALLRRPRLMSKLPASLAAMVGDPSPGGTPTLANLEAQMYQNQAVLQKWDAVFNVLSGPVNAFLYQQFQQYIQKINPGSTDNLMQVNAYYCENVQQFRGFWFTNVTKMTFKLSNPLLQFVPGNDSVTVVQNILSGTIVLGTLGVTENGFDPTACHLVDQDVNFTGAAGGSTLTLSVQGVFESNMQVKVKSTGTLPAPLQATTDYWIVGWTQSGGNTTLALASTAGGTPIALTSAGSGTHTIYPDIEWGNPNQVDVSKKPYVNGSVALAKVSGIVTPPPGQGSSSETHTVILDFPAGAFTLNQFEVDPPNWDPNHHATQISNALASYYATNDIKYQVQTINYSNLNNDVALQPSKFVLNAATTNAGNNILQILIATTGDIQHAHTITLNEPIAYDPSNPIPGVSDFSVSLMISTKLMFDHIFVSSFNQGGTNLQVQAVDPGKDFESWSAKVSQGSATGTVVFNNPYTIRGTQTNFQMSSSGSNALSWDLTGLLFQRSPTAGLVMNYTNGTASPPTGGTNVNFQYQQYYPPVCYRGGCSPGHWGNWQNSSATAYVTMTGAYPLTVTGSGAAQLVQFANIEPTVTFAQSSDLKPTGPCECNDNDLKIALLKSLGDSVPATLKQYMAKISFKPISVFALENLLFPAEQLITMREARVPGDLLVVGSFLPSVRKTAPSYNVTISAAAGAKGVFGTTQFQNGVGTGSATQNGLPKQFQFQYGPINPAVGGMVTYTIDIEAGTVTPPLFVVVTQPDPDHSPATVILLPPGFAGSTGN</sequence>